<dbReference type="PANTHER" id="PTHR11827:SF73">
    <property type="entry name" value="KAZACHOC, ISOFORM G"/>
    <property type="match status" value="1"/>
</dbReference>
<dbReference type="FunFam" id="1.20.1740.10:FF:000037">
    <property type="entry name" value="Uncharacterized protein, isoform F"/>
    <property type="match status" value="1"/>
</dbReference>
<dbReference type="SUPFAM" id="SSF57625">
    <property type="entry name" value="Invertebrate chitin-binding proteins"/>
    <property type="match status" value="1"/>
</dbReference>
<feature type="transmembrane region" description="Helical" evidence="17">
    <location>
        <begin position="279"/>
        <end position="298"/>
    </location>
</feature>
<feature type="transmembrane region" description="Helical" evidence="17">
    <location>
        <begin position="643"/>
        <end position="660"/>
    </location>
</feature>
<evidence type="ECO:0000256" key="14">
    <source>
        <dbReference type="ARBA" id="ARBA00046331"/>
    </source>
</evidence>
<feature type="domain" description="Chitin-binding type-2" evidence="18">
    <location>
        <begin position="1292"/>
        <end position="1350"/>
    </location>
</feature>
<evidence type="ECO:0000256" key="13">
    <source>
        <dbReference type="ARBA" id="ARBA00023214"/>
    </source>
</evidence>
<evidence type="ECO:0000256" key="5">
    <source>
        <dbReference type="ARBA" id="ARBA00022553"/>
    </source>
</evidence>
<keyword evidence="6 17" id="KW-0812">Transmembrane</keyword>
<dbReference type="Pfam" id="PF00324">
    <property type="entry name" value="AA_permease"/>
    <property type="match status" value="2"/>
</dbReference>
<feature type="transmembrane region" description="Helical" evidence="17">
    <location>
        <begin position="195"/>
        <end position="216"/>
    </location>
</feature>
<dbReference type="Proteomes" id="UP000759131">
    <property type="component" value="Unassembled WGS sequence"/>
</dbReference>
<sequence length="1382" mass="153710">MELICDTSSETQSPLCYGSTRADNSGADAKTCELVPKFEVSVIKDAEEMTDASEVAPNEQQMSPFILAVLRYKDKSLLLLAAHSSLLSRLANYDDAIQPPVDASAKTASAQPKANLGVLTGVYLPCIQNIFGVIIFIRMTWMTGTAGIPAFFAIVLLCCSVTFCTAISLSAIATNGIVPAGGSYFMISRSLGPEFGGAVGVLFFLGTSVAGAMYIAGAVEILLNYLCPQIALFGDFETNKDILYHNIRIYGTLFLLVIGFMIALFGDFETNKDILYHNIRIYGTLFLLVIGFMVFIGVRFVSKFAPIALLCVLISIASIYLGIFVNYAGIPDYKICVLGERVLSDKQGVNCTRESLRALFCNHTHCDPYFDANEVKHELAIPGLASGVFWDNLVPKFREKDALVSRETPSPSVGDQKDFLSKLNYIFVDISTSFTVLVAIYFPSCTGILAGSNRSGDLADAQKAIPLGTLGAQLTTSFVYLSVILLFGASYNPLFIRDKFGESLGKELAVTLISWPHPMLILAGALLSTFGAALQSLIGAPRLLQAIAKDGIIPFLDKVDYVNKRGEPVKAICVSLVIAECAICECTPKLTRADHCLPLVIGNLDFIAPILTMFFLMCYMFLNLACTVQSLLRSPSWRPRFRYFHWSISLVGIFLCLLVMLLSSWVYTLCAMALAAFIYKYIEYRGAEKEWGDGIRGLALSAARFSLLRLEEGPPHTKNWRPQLLCLVKLNGDSLDVKSPKLLTIASQLKAGKGLTLVSSVLEGHFETDAGLAQTARQSLRHHMDRERVKGFAEVVVSRDVTAGLSHCVQTAGLGGLKHNTVMVAWPHKWRHSTSRDKHNRFLHLVRSVTAANAALVVAKGLQQWPENNDRLGGNIDIWWIVHDGGLLILLAYVLSQHRTWRSCALRVFTVAQLEDNSVQMKKDLEKFLYHLRIEATVEVIEMSDSDVSAYTYERTILMEQRTQVLQTIAGNELQTIASQNDLKPDELNVRRMHTAVRLNEHILQKSHSSKLVIVNMPGIARKMTSGSETNFMEFVEVLTEGLERVLLARGSGREVITIFIFITFCSIYWSSFADDVCSGQRAGQCGERFHSQRTPQLRSGGGMVFRLRNSSSANASPLHQRGHAFRPSDHLLDGESLLESRSDSSSSSRPMAVTNTNRYRERGRRRHRQQTSTTTTSTTTTTTTTASPEDYYEYDDYYDDEYVDDYHLTTSTTTTTTTLAPKRRRGRRRFRRPPQTTPPTTTTTTTTLSPNYKPRADGRVIDYSADPNFPYELKSADLTEYPFFVSIPESKFDCTGRHDGYYADIALRCQVYHHCASGHQRYDFLCPNFTLFDQTTFTCRFVNTVDCLSSETHYKRNDELYVESTTAAPPVGQNLTQFSRN</sequence>
<dbReference type="InterPro" id="IPR004841">
    <property type="entry name" value="AA-permease/SLC12A_dom"/>
</dbReference>
<dbReference type="Pfam" id="PF03522">
    <property type="entry name" value="SLC12"/>
    <property type="match status" value="2"/>
</dbReference>
<evidence type="ECO:0000256" key="10">
    <source>
        <dbReference type="ARBA" id="ARBA00023065"/>
    </source>
</evidence>
<dbReference type="InterPro" id="IPR002557">
    <property type="entry name" value="Chitin-bd_dom"/>
</dbReference>
<evidence type="ECO:0000256" key="6">
    <source>
        <dbReference type="ARBA" id="ARBA00022692"/>
    </source>
</evidence>
<keyword evidence="3" id="KW-1003">Cell membrane</keyword>
<dbReference type="GO" id="GO:0008061">
    <property type="term" value="F:chitin binding"/>
    <property type="evidence" value="ECO:0007669"/>
    <property type="project" value="InterPro"/>
</dbReference>
<keyword evidence="7" id="KW-0769">Symport</keyword>
<feature type="compositionally biased region" description="Low complexity" evidence="16">
    <location>
        <begin position="1239"/>
        <end position="1248"/>
    </location>
</feature>
<dbReference type="InterPro" id="IPR000076">
    <property type="entry name" value="KCL_cotranspt"/>
</dbReference>
<dbReference type="SMART" id="SM00494">
    <property type="entry name" value="ChtBD2"/>
    <property type="match status" value="1"/>
</dbReference>
<feature type="region of interest" description="Disordered" evidence="16">
    <location>
        <begin position="1138"/>
        <end position="1192"/>
    </location>
</feature>
<dbReference type="Gene3D" id="2.170.140.10">
    <property type="entry name" value="Chitin binding domain"/>
    <property type="match status" value="1"/>
</dbReference>
<feature type="compositionally biased region" description="Basic residues" evidence="16">
    <location>
        <begin position="1222"/>
        <end position="1233"/>
    </location>
</feature>
<dbReference type="GO" id="GO:0005886">
    <property type="term" value="C:plasma membrane"/>
    <property type="evidence" value="ECO:0007669"/>
    <property type="project" value="UniProtKB-SubCell"/>
</dbReference>
<dbReference type="Gene3D" id="1.20.1740.10">
    <property type="entry name" value="Amino acid/polyamine transporter I"/>
    <property type="match status" value="1"/>
</dbReference>
<keyword evidence="5" id="KW-0597">Phosphoprotein</keyword>
<keyword evidence="2" id="KW-0813">Transport</keyword>
<dbReference type="GO" id="GO:0055075">
    <property type="term" value="P:potassium ion homeostasis"/>
    <property type="evidence" value="ECO:0007669"/>
    <property type="project" value="TreeGrafter"/>
</dbReference>
<feature type="transmembrane region" description="Helical" evidence="17">
    <location>
        <begin position="304"/>
        <end position="325"/>
    </location>
</feature>
<evidence type="ECO:0000256" key="9">
    <source>
        <dbReference type="ARBA" id="ARBA00022989"/>
    </source>
</evidence>
<feature type="compositionally biased region" description="Low complexity" evidence="16">
    <location>
        <begin position="1172"/>
        <end position="1186"/>
    </location>
</feature>
<reference evidence="19" key="1">
    <citation type="submission" date="2020-11" db="EMBL/GenBank/DDBJ databases">
        <authorList>
            <person name="Tran Van P."/>
        </authorList>
    </citation>
    <scope>NUCLEOTIDE SEQUENCE</scope>
</reference>
<evidence type="ECO:0000256" key="8">
    <source>
        <dbReference type="ARBA" id="ARBA00022958"/>
    </source>
</evidence>
<evidence type="ECO:0000256" key="15">
    <source>
        <dbReference type="ARBA" id="ARBA00047825"/>
    </source>
</evidence>
<keyword evidence="12" id="KW-0325">Glycoprotein</keyword>
<dbReference type="InterPro" id="IPR018491">
    <property type="entry name" value="SLC12_C"/>
</dbReference>
<keyword evidence="4" id="KW-0633">Potassium transport</keyword>
<protein>
    <recommendedName>
        <fullName evidence="18">Chitin-binding type-2 domain-containing protein</fullName>
    </recommendedName>
</protein>
<dbReference type="PANTHER" id="PTHR11827">
    <property type="entry name" value="SOLUTE CARRIER FAMILY 12, CATION COTRANSPORTERS"/>
    <property type="match status" value="1"/>
</dbReference>
<evidence type="ECO:0000313" key="20">
    <source>
        <dbReference type="Proteomes" id="UP000759131"/>
    </source>
</evidence>
<dbReference type="InterPro" id="IPR004842">
    <property type="entry name" value="SLC12A_fam"/>
</dbReference>
<dbReference type="GO" id="GO:0055064">
    <property type="term" value="P:chloride ion homeostasis"/>
    <property type="evidence" value="ECO:0007669"/>
    <property type="project" value="TreeGrafter"/>
</dbReference>
<evidence type="ECO:0000256" key="1">
    <source>
        <dbReference type="ARBA" id="ARBA00004651"/>
    </source>
</evidence>
<evidence type="ECO:0000256" key="3">
    <source>
        <dbReference type="ARBA" id="ARBA00022475"/>
    </source>
</evidence>
<keyword evidence="20" id="KW-1185">Reference proteome</keyword>
<gene>
    <name evidence="19" type="ORF">OSB1V03_LOCUS1844</name>
</gene>
<dbReference type="GO" id="GO:0005576">
    <property type="term" value="C:extracellular region"/>
    <property type="evidence" value="ECO:0007669"/>
    <property type="project" value="InterPro"/>
</dbReference>
<keyword evidence="9 17" id="KW-1133">Transmembrane helix</keyword>
<dbReference type="GO" id="GO:1990573">
    <property type="term" value="P:potassium ion import across plasma membrane"/>
    <property type="evidence" value="ECO:0007669"/>
    <property type="project" value="TreeGrafter"/>
</dbReference>
<dbReference type="OrthoDB" id="2020542at2759"/>
<evidence type="ECO:0000256" key="4">
    <source>
        <dbReference type="ARBA" id="ARBA00022538"/>
    </source>
</evidence>
<evidence type="ECO:0000256" key="16">
    <source>
        <dbReference type="SAM" id="MobiDB-lite"/>
    </source>
</evidence>
<evidence type="ECO:0000256" key="17">
    <source>
        <dbReference type="SAM" id="Phobius"/>
    </source>
</evidence>
<keyword evidence="11 17" id="KW-0472">Membrane</keyword>
<organism evidence="19">
    <name type="scientific">Medioppia subpectinata</name>
    <dbReference type="NCBI Taxonomy" id="1979941"/>
    <lineage>
        <taxon>Eukaryota</taxon>
        <taxon>Metazoa</taxon>
        <taxon>Ecdysozoa</taxon>
        <taxon>Arthropoda</taxon>
        <taxon>Chelicerata</taxon>
        <taxon>Arachnida</taxon>
        <taxon>Acari</taxon>
        <taxon>Acariformes</taxon>
        <taxon>Sarcoptiformes</taxon>
        <taxon>Oribatida</taxon>
        <taxon>Brachypylina</taxon>
        <taxon>Oppioidea</taxon>
        <taxon>Oppiidae</taxon>
        <taxon>Medioppia</taxon>
    </lineage>
</organism>
<dbReference type="PRINTS" id="PR01081">
    <property type="entry name" value="KCLTRNSPORT"/>
</dbReference>
<evidence type="ECO:0000259" key="18">
    <source>
        <dbReference type="PROSITE" id="PS50940"/>
    </source>
</evidence>
<dbReference type="GO" id="GO:0015379">
    <property type="term" value="F:potassium:chloride symporter activity"/>
    <property type="evidence" value="ECO:0007669"/>
    <property type="project" value="InterPro"/>
</dbReference>
<comment type="subcellular location">
    <subcellularLocation>
        <location evidence="1">Cell membrane</location>
        <topology evidence="1">Multi-pass membrane protein</topology>
    </subcellularLocation>
</comment>
<keyword evidence="10" id="KW-0406">Ion transport</keyword>
<keyword evidence="8" id="KW-0630">Potassium</keyword>
<feature type="transmembrane region" description="Helical" evidence="17">
    <location>
        <begin position="116"/>
        <end position="137"/>
    </location>
</feature>
<comment type="catalytic activity">
    <reaction evidence="15">
        <text>K(+)(in) + chloride(in) = K(+)(out) + chloride(out)</text>
        <dbReference type="Rhea" id="RHEA:72427"/>
        <dbReference type="ChEBI" id="CHEBI:17996"/>
        <dbReference type="ChEBI" id="CHEBI:29103"/>
    </reaction>
</comment>
<dbReference type="GO" id="GO:0006884">
    <property type="term" value="P:cell volume homeostasis"/>
    <property type="evidence" value="ECO:0007669"/>
    <property type="project" value="TreeGrafter"/>
</dbReference>
<evidence type="ECO:0000256" key="7">
    <source>
        <dbReference type="ARBA" id="ARBA00022847"/>
    </source>
</evidence>
<evidence type="ECO:0000256" key="2">
    <source>
        <dbReference type="ARBA" id="ARBA00022448"/>
    </source>
</evidence>
<evidence type="ECO:0000313" key="19">
    <source>
        <dbReference type="EMBL" id="CAD7621373.1"/>
    </source>
</evidence>
<feature type="transmembrane region" description="Helical" evidence="17">
    <location>
        <begin position="247"/>
        <end position="267"/>
    </location>
</feature>
<evidence type="ECO:0000256" key="12">
    <source>
        <dbReference type="ARBA" id="ARBA00023180"/>
    </source>
</evidence>
<dbReference type="Pfam" id="PF01607">
    <property type="entry name" value="CBM_14"/>
    <property type="match status" value="1"/>
</dbReference>
<keyword evidence="13" id="KW-0868">Chloride</keyword>
<feature type="transmembrane region" description="Helical" evidence="17">
    <location>
        <begin position="508"/>
        <end position="534"/>
    </location>
</feature>
<name>A0A7R9KE03_9ACAR</name>
<dbReference type="GO" id="GO:0045202">
    <property type="term" value="C:synapse"/>
    <property type="evidence" value="ECO:0007669"/>
    <property type="project" value="GOC"/>
</dbReference>
<accession>A0A7R9KE03</accession>
<dbReference type="PROSITE" id="PS50940">
    <property type="entry name" value="CHIT_BIND_II"/>
    <property type="match status" value="1"/>
</dbReference>
<feature type="transmembrane region" description="Helical" evidence="17">
    <location>
        <begin position="606"/>
        <end position="631"/>
    </location>
</feature>
<dbReference type="EMBL" id="OC855159">
    <property type="protein sequence ID" value="CAD7621373.1"/>
    <property type="molecule type" value="Genomic_DNA"/>
</dbReference>
<comment type="similarity">
    <text evidence="14">Belongs to the SLC12A transporter family. K/Cl co-transporter subfamily.</text>
</comment>
<evidence type="ECO:0000256" key="11">
    <source>
        <dbReference type="ARBA" id="ARBA00023136"/>
    </source>
</evidence>
<dbReference type="EMBL" id="CAJPIZ010000584">
    <property type="protein sequence ID" value="CAG2101803.1"/>
    <property type="molecule type" value="Genomic_DNA"/>
</dbReference>
<proteinExistence type="inferred from homology"/>
<feature type="transmembrane region" description="Helical" evidence="17">
    <location>
        <begin position="423"/>
        <end position="442"/>
    </location>
</feature>
<feature type="region of interest" description="Disordered" evidence="16">
    <location>
        <begin position="1214"/>
        <end position="1256"/>
    </location>
</feature>
<dbReference type="InterPro" id="IPR036508">
    <property type="entry name" value="Chitin-bd_dom_sf"/>
</dbReference>
<dbReference type="GO" id="GO:0007268">
    <property type="term" value="P:chemical synaptic transmission"/>
    <property type="evidence" value="ECO:0007669"/>
    <property type="project" value="TreeGrafter"/>
</dbReference>
<feature type="transmembrane region" description="Helical" evidence="17">
    <location>
        <begin position="477"/>
        <end position="496"/>
    </location>
</feature>
<feature type="transmembrane region" description="Helical" evidence="17">
    <location>
        <begin position="149"/>
        <end position="174"/>
    </location>
</feature>